<dbReference type="SUPFAM" id="SSF53187">
    <property type="entry name" value="Zn-dependent exopeptidases"/>
    <property type="match status" value="1"/>
</dbReference>
<reference evidence="12 13" key="1">
    <citation type="submission" date="2015-09" db="EMBL/GenBank/DDBJ databases">
        <title>Draft genome of the scarab beetle Oryctes borbonicus.</title>
        <authorList>
            <person name="Meyer J.M."/>
            <person name="Markov G.V."/>
            <person name="Baskaran P."/>
            <person name="Herrmann M."/>
            <person name="Sommer R.J."/>
            <person name="Roedelsperger C."/>
        </authorList>
    </citation>
    <scope>NUCLEOTIDE SEQUENCE [LARGE SCALE GENOMIC DNA]</scope>
    <source>
        <strain evidence="12">OB123</strain>
        <tissue evidence="12">Whole animal</tissue>
    </source>
</reference>
<keyword evidence="3" id="KW-0121">Carboxypeptidase</keyword>
<evidence type="ECO:0000256" key="2">
    <source>
        <dbReference type="ARBA" id="ARBA00005988"/>
    </source>
</evidence>
<evidence type="ECO:0000256" key="1">
    <source>
        <dbReference type="ARBA" id="ARBA00001947"/>
    </source>
</evidence>
<dbReference type="FunFam" id="3.40.630.10:FF:000020">
    <property type="entry name" value="Carboxypeptidase D"/>
    <property type="match status" value="1"/>
</dbReference>
<dbReference type="OrthoDB" id="10249045at2759"/>
<dbReference type="InterPro" id="IPR050753">
    <property type="entry name" value="Peptidase_M14_domain"/>
</dbReference>
<evidence type="ECO:0000313" key="13">
    <source>
        <dbReference type="Proteomes" id="UP000051574"/>
    </source>
</evidence>
<dbReference type="SMART" id="SM00631">
    <property type="entry name" value="Zn_pept"/>
    <property type="match status" value="1"/>
</dbReference>
<dbReference type="Gene3D" id="2.60.40.1120">
    <property type="entry name" value="Carboxypeptidase-like, regulatory domain"/>
    <property type="match status" value="1"/>
</dbReference>
<accession>A0A0T6BGW4</accession>
<dbReference type="GO" id="GO:0016485">
    <property type="term" value="P:protein processing"/>
    <property type="evidence" value="ECO:0007669"/>
    <property type="project" value="TreeGrafter"/>
</dbReference>
<dbReference type="GO" id="GO:0005615">
    <property type="term" value="C:extracellular space"/>
    <property type="evidence" value="ECO:0007669"/>
    <property type="project" value="TreeGrafter"/>
</dbReference>
<evidence type="ECO:0000256" key="9">
    <source>
        <dbReference type="PROSITE-ProRule" id="PRU01379"/>
    </source>
</evidence>
<dbReference type="Proteomes" id="UP000051574">
    <property type="component" value="Unassembled WGS sequence"/>
</dbReference>
<evidence type="ECO:0000256" key="7">
    <source>
        <dbReference type="ARBA" id="ARBA00022833"/>
    </source>
</evidence>
<evidence type="ECO:0000256" key="3">
    <source>
        <dbReference type="ARBA" id="ARBA00022645"/>
    </source>
</evidence>
<evidence type="ECO:0000256" key="8">
    <source>
        <dbReference type="ARBA" id="ARBA00023180"/>
    </source>
</evidence>
<feature type="compositionally biased region" description="Basic and acidic residues" evidence="10">
    <location>
        <begin position="50"/>
        <end position="67"/>
    </location>
</feature>
<evidence type="ECO:0000256" key="4">
    <source>
        <dbReference type="ARBA" id="ARBA00022670"/>
    </source>
</evidence>
<dbReference type="InterPro" id="IPR000834">
    <property type="entry name" value="Peptidase_M14"/>
</dbReference>
<dbReference type="SUPFAM" id="SSF49464">
    <property type="entry name" value="Carboxypeptidase regulatory domain-like"/>
    <property type="match status" value="1"/>
</dbReference>
<evidence type="ECO:0000256" key="6">
    <source>
        <dbReference type="ARBA" id="ARBA00022801"/>
    </source>
</evidence>
<dbReference type="InterPro" id="IPR008969">
    <property type="entry name" value="CarboxyPept-like_regulatory"/>
</dbReference>
<evidence type="ECO:0000313" key="12">
    <source>
        <dbReference type="EMBL" id="KRT86411.1"/>
    </source>
</evidence>
<keyword evidence="4" id="KW-0645">Protease</keyword>
<dbReference type="AlphaFoldDB" id="A0A0T6BGW4"/>
<dbReference type="EMBL" id="LJIG01000529">
    <property type="protein sequence ID" value="KRT86411.1"/>
    <property type="molecule type" value="Genomic_DNA"/>
</dbReference>
<dbReference type="PANTHER" id="PTHR11532">
    <property type="entry name" value="PROTEASE M14 CARBOXYPEPTIDASE"/>
    <property type="match status" value="1"/>
</dbReference>
<dbReference type="FunFam" id="2.60.40.1120:FF:000016">
    <property type="entry name" value="carboxypeptidase D isoform X2"/>
    <property type="match status" value="1"/>
</dbReference>
<sequence>MHGNEVVGRELLLLLIKYLCENYGTNDRITKLLDTTRIHIMPSMNPDGYEMSREGDSSSNRGRDNAHGVDLNRNFPDQYGTNKYNQNTEPETRAVMQWIESEPFVLSANLHNGALVANYPFDDTSDNQIHENKAPDDDVFRYLATTYANAHRTMHLGKPCPMFPKEHFEGGITNGAKWYVVTGGMQDWNYLATGCMELTLEVGCYKYPRANELPEKWLDNRDALITFVEQVHKGVHGVVMSTTGRPITHAEIKVEGNNHIVKSANDGDYWRILLPGKYNLTVSARGYESYTKEIEIPKDGSLKFDVTLMPDDPMHWASAYDFGISENHYKPKYHSNGELYDILANFENKYPDAAEFEGGDDYISMTIHSLKITHQVSHIIKL</sequence>
<dbReference type="PROSITE" id="PS52035">
    <property type="entry name" value="PEPTIDASE_M14"/>
    <property type="match status" value="1"/>
</dbReference>
<proteinExistence type="inferred from homology"/>
<comment type="caution">
    <text evidence="12">The sequence shown here is derived from an EMBL/GenBank/DDBJ whole genome shotgun (WGS) entry which is preliminary data.</text>
</comment>
<keyword evidence="8" id="KW-0325">Glycoprotein</keyword>
<evidence type="ECO:0000256" key="5">
    <source>
        <dbReference type="ARBA" id="ARBA00022723"/>
    </source>
</evidence>
<dbReference type="PANTHER" id="PTHR11532:SF62">
    <property type="entry name" value="CARBOXYPEPTIDASE D"/>
    <property type="match status" value="1"/>
</dbReference>
<keyword evidence="6" id="KW-0378">Hydrolase</keyword>
<feature type="region of interest" description="Disordered" evidence="10">
    <location>
        <begin position="44"/>
        <end position="86"/>
    </location>
</feature>
<dbReference type="Pfam" id="PF00246">
    <property type="entry name" value="Peptidase_M14"/>
    <property type="match status" value="1"/>
</dbReference>
<dbReference type="GO" id="GO:0006518">
    <property type="term" value="P:peptide metabolic process"/>
    <property type="evidence" value="ECO:0007669"/>
    <property type="project" value="TreeGrafter"/>
</dbReference>
<dbReference type="Gene3D" id="3.40.630.10">
    <property type="entry name" value="Zn peptidases"/>
    <property type="match status" value="1"/>
</dbReference>
<gene>
    <name evidence="12" type="ORF">AMK59_1534</name>
</gene>
<keyword evidence="7" id="KW-0862">Zinc</keyword>
<keyword evidence="5" id="KW-0479">Metal-binding</keyword>
<dbReference type="Pfam" id="PF13620">
    <property type="entry name" value="CarboxypepD_reg"/>
    <property type="match status" value="1"/>
</dbReference>
<evidence type="ECO:0000259" key="11">
    <source>
        <dbReference type="PROSITE" id="PS52035"/>
    </source>
</evidence>
<dbReference type="GO" id="GO:0004181">
    <property type="term" value="F:metallocarboxypeptidase activity"/>
    <property type="evidence" value="ECO:0007669"/>
    <property type="project" value="InterPro"/>
</dbReference>
<name>A0A0T6BGW4_9SCAR</name>
<dbReference type="GO" id="GO:0008270">
    <property type="term" value="F:zinc ion binding"/>
    <property type="evidence" value="ECO:0007669"/>
    <property type="project" value="InterPro"/>
</dbReference>
<comment type="cofactor">
    <cofactor evidence="1">
        <name>Zn(2+)</name>
        <dbReference type="ChEBI" id="CHEBI:29105"/>
    </cofactor>
</comment>
<dbReference type="PRINTS" id="PR00765">
    <property type="entry name" value="CRBOXYPTASEA"/>
</dbReference>
<feature type="domain" description="Peptidase M14" evidence="11">
    <location>
        <begin position="1"/>
        <end position="231"/>
    </location>
</feature>
<feature type="active site" description="Proton donor/acceptor" evidence="9">
    <location>
        <position position="201"/>
    </location>
</feature>
<comment type="similarity">
    <text evidence="2 9">Belongs to the peptidase M14 family.</text>
</comment>
<protein>
    <submittedName>
        <fullName evidence="12">Peptidase</fullName>
    </submittedName>
</protein>
<keyword evidence="13" id="KW-1185">Reference proteome</keyword>
<organism evidence="12 13">
    <name type="scientific">Oryctes borbonicus</name>
    <dbReference type="NCBI Taxonomy" id="1629725"/>
    <lineage>
        <taxon>Eukaryota</taxon>
        <taxon>Metazoa</taxon>
        <taxon>Ecdysozoa</taxon>
        <taxon>Arthropoda</taxon>
        <taxon>Hexapoda</taxon>
        <taxon>Insecta</taxon>
        <taxon>Pterygota</taxon>
        <taxon>Neoptera</taxon>
        <taxon>Endopterygota</taxon>
        <taxon>Coleoptera</taxon>
        <taxon>Polyphaga</taxon>
        <taxon>Scarabaeiformia</taxon>
        <taxon>Scarabaeidae</taxon>
        <taxon>Dynastinae</taxon>
        <taxon>Oryctes</taxon>
    </lineage>
</organism>
<dbReference type="CDD" id="cd11308">
    <property type="entry name" value="Peptidase_M14NE-CP-C_like"/>
    <property type="match status" value="1"/>
</dbReference>
<evidence type="ECO:0000256" key="10">
    <source>
        <dbReference type="SAM" id="MobiDB-lite"/>
    </source>
</evidence>